<proteinExistence type="predicted"/>
<keyword evidence="1" id="KW-1133">Transmembrane helix</keyword>
<feature type="transmembrane region" description="Helical" evidence="1">
    <location>
        <begin position="137"/>
        <end position="159"/>
    </location>
</feature>
<evidence type="ECO:0000313" key="3">
    <source>
        <dbReference type="Proteomes" id="UP001151478"/>
    </source>
</evidence>
<feature type="transmembrane region" description="Helical" evidence="1">
    <location>
        <begin position="43"/>
        <end position="62"/>
    </location>
</feature>
<gene>
    <name evidence="2" type="ORF">N5A56_002635</name>
</gene>
<feature type="transmembrane region" description="Helical" evidence="1">
    <location>
        <begin position="74"/>
        <end position="92"/>
    </location>
</feature>
<feature type="transmembrane region" description="Helical" evidence="1">
    <location>
        <begin position="168"/>
        <end position="188"/>
    </location>
</feature>
<evidence type="ECO:0000256" key="1">
    <source>
        <dbReference type="SAM" id="Phobius"/>
    </source>
</evidence>
<keyword evidence="1" id="KW-0472">Membrane</keyword>
<organism evidence="2 3">
    <name type="scientific">Polaribacter ponticola</name>
    <dbReference type="NCBI Taxonomy" id="2978475"/>
    <lineage>
        <taxon>Bacteria</taxon>
        <taxon>Pseudomonadati</taxon>
        <taxon>Bacteroidota</taxon>
        <taxon>Flavobacteriia</taxon>
        <taxon>Flavobacteriales</taxon>
        <taxon>Flavobacteriaceae</taxon>
    </lineage>
</organism>
<evidence type="ECO:0000313" key="2">
    <source>
        <dbReference type="EMBL" id="MDD7913391.1"/>
    </source>
</evidence>
<keyword evidence="3" id="KW-1185">Reference proteome</keyword>
<dbReference type="EMBL" id="JAOSLC020000002">
    <property type="protein sequence ID" value="MDD7913391.1"/>
    <property type="molecule type" value="Genomic_DNA"/>
</dbReference>
<dbReference type="Proteomes" id="UP001151478">
    <property type="component" value="Unassembled WGS sequence"/>
</dbReference>
<accession>A0ABT5S5K7</accession>
<protein>
    <recommendedName>
        <fullName evidence="4">DUF2837 family protein</fullName>
    </recommendedName>
</protein>
<dbReference type="RefSeq" id="WP_265726723.1">
    <property type="nucleotide sequence ID" value="NZ_JAOSLC020000002.1"/>
</dbReference>
<reference evidence="2" key="1">
    <citation type="submission" date="2023-02" db="EMBL/GenBank/DDBJ databases">
        <title>Polaribacter ponticola sp. nov., isolated from seawater.</title>
        <authorList>
            <person name="Baek J.H."/>
            <person name="Kim J.M."/>
            <person name="Choi D.G."/>
            <person name="Jeon C.O."/>
        </authorList>
    </citation>
    <scope>NUCLEOTIDE SEQUENCE</scope>
    <source>
        <strain evidence="2">MSW5</strain>
    </source>
</reference>
<comment type="caution">
    <text evidence="2">The sequence shown here is derived from an EMBL/GenBank/DDBJ whole genome shotgun (WGS) entry which is preliminary data.</text>
</comment>
<evidence type="ECO:0008006" key="4">
    <source>
        <dbReference type="Google" id="ProtNLM"/>
    </source>
</evidence>
<sequence length="232" mass="26463">MFSVIILFVILGLLFAVESSTSISRKSGYVIKNPASGFIFQSSLSLVSRALIFMFMPMLGYLSDKDNLTNDYKSILFMYLFIPFFLFLVYLFRYKLEGLYGVLLLRISESGNYFKKAKDSYSVSVIPGNQFKRFKKLYLIVFVAYVPYYISWSLIIILLDKYNESRGLILGLSSVFNGINTIIITTIVDPKLAQLGKYNNLITRVYNDLILVRVFIGLISFLALGIIILIIS</sequence>
<feature type="transmembrane region" description="Helical" evidence="1">
    <location>
        <begin position="210"/>
        <end position="231"/>
    </location>
</feature>
<keyword evidence="1" id="KW-0812">Transmembrane</keyword>
<name>A0ABT5S5K7_9FLAO</name>